<dbReference type="RefSeq" id="WP_131974547.1">
    <property type="nucleotide sequence ID" value="NZ_SLYB01000002.1"/>
</dbReference>
<dbReference type="EMBL" id="SLYB01000002">
    <property type="protein sequence ID" value="TCP97200.1"/>
    <property type="molecule type" value="Genomic_DNA"/>
</dbReference>
<gene>
    <name evidence="2" type="ORF">EDC44_1023</name>
</gene>
<sequence length="449" mass="52064">MSEKILWAGYYRRFYQTDPNTHHFGYCLAFAQGRDDFQQKIETYCQRHQCRLVSQLAPLPATRWFERHGFNGQILQQARAIKDDSLHFLLQEEKQSTVSQGTYLRQQTVGIAPLPDVFHQPEPILNTPYLPPELRERGFFAHLNAAENPKEGLMYANSGFVYLPDTPRYYAIVDGVKSIALPQLCEREGRTESLYKGELKQRMDDNAPFLTQLTVNDRNSSEFVHLLFAQSEKDWFGLWDLNPAIFIRSYHDFEAIHYHFRKFTHLYNEQTKKWYFFRFYDPVVLVAYLQYIAKEPERLASFFGYREGELLIESVAARVGNEFHIFSLTDLPADTQPSAVAYDEFLQGFFIHNNNSVFAKELLTNILPTEFANLNITHSVVAGWLGIGQKMGFENKGALELFVKTQIYLQQTDITIEQLIDEISAEYGSITDVELSKLCYLKAKMVGNK</sequence>
<dbReference type="InterPro" id="IPR025391">
    <property type="entry name" value="DUF4123"/>
</dbReference>
<dbReference type="AlphaFoldDB" id="A0A4R2T4D5"/>
<keyword evidence="3" id="KW-1185">Reference proteome</keyword>
<protein>
    <submittedName>
        <fullName evidence="2">Uncharacterized protein DUF4123</fullName>
    </submittedName>
</protein>
<feature type="domain" description="DUF4123" evidence="1">
    <location>
        <begin position="169"/>
        <end position="291"/>
    </location>
</feature>
<evidence type="ECO:0000313" key="3">
    <source>
        <dbReference type="Proteomes" id="UP000295763"/>
    </source>
</evidence>
<dbReference type="Proteomes" id="UP000295763">
    <property type="component" value="Unassembled WGS sequence"/>
</dbReference>
<evidence type="ECO:0000259" key="1">
    <source>
        <dbReference type="Pfam" id="PF13503"/>
    </source>
</evidence>
<accession>A0A4R2T4D5</accession>
<evidence type="ECO:0000313" key="2">
    <source>
        <dbReference type="EMBL" id="TCP97200.1"/>
    </source>
</evidence>
<dbReference type="Pfam" id="PF13503">
    <property type="entry name" value="DUF4123"/>
    <property type="match status" value="1"/>
</dbReference>
<organism evidence="2 3">
    <name type="scientific">Cricetibacter osteomyelitidis</name>
    <dbReference type="NCBI Taxonomy" id="1521931"/>
    <lineage>
        <taxon>Bacteria</taxon>
        <taxon>Pseudomonadati</taxon>
        <taxon>Pseudomonadota</taxon>
        <taxon>Gammaproteobacteria</taxon>
        <taxon>Pasteurellales</taxon>
        <taxon>Pasteurellaceae</taxon>
        <taxon>Cricetibacter</taxon>
    </lineage>
</organism>
<name>A0A4R2T4D5_9PAST</name>
<reference evidence="2 3" key="1">
    <citation type="submission" date="2019-03" db="EMBL/GenBank/DDBJ databases">
        <title>Genomic Encyclopedia of Type Strains, Phase IV (KMG-IV): sequencing the most valuable type-strain genomes for metagenomic binning, comparative biology and taxonomic classification.</title>
        <authorList>
            <person name="Goeker M."/>
        </authorList>
    </citation>
    <scope>NUCLEOTIDE SEQUENCE [LARGE SCALE GENOMIC DNA]</scope>
    <source>
        <strain evidence="2 3">DSM 28404</strain>
    </source>
</reference>
<proteinExistence type="predicted"/>
<comment type="caution">
    <text evidence="2">The sequence shown here is derived from an EMBL/GenBank/DDBJ whole genome shotgun (WGS) entry which is preliminary data.</text>
</comment>
<dbReference type="OrthoDB" id="5671186at2"/>